<keyword evidence="2 6" id="KW-0808">Transferase</keyword>
<sequence>MASPELQSLPTVDRADVYKQGVLAATLTRLAEGVEFRYVTDYEGPPVATTLPMGPQAVMYPAGAVPPFFAGLLPEGRRLSALRRAVKTSADDDLSLLLAVGSDMPGDVTVVPEGDQLEEPRPQLEVPDFAQISFAEVFAMSIGEDPDRVGLPGVQEKVSARMISLPVADRDARFILKLNPPEFAHLVENEAFFLRAARESGLSASDANLVTDNQGAVGLLVRRFDRIPGEGGFRPLAFEDACQAMGRYPAQKYGLTSEAVCATLASLTRSRGVAGRELLRQLSFAYLTGNGDAHAKNLAVLQNPRGEWRISPAFDVPSSAIYNDHTMALSINGRRGPDIPLRSFIALGTSLGLPERSTRSAITELCDRADLWLPGLDSLPFDSGQIRKLRKIVDFRRRMLTSG</sequence>
<dbReference type="InterPro" id="IPR017508">
    <property type="entry name" value="HipA_N1"/>
</dbReference>
<dbReference type="Pfam" id="PF13657">
    <property type="entry name" value="Couple_hipA"/>
    <property type="match status" value="1"/>
</dbReference>
<gene>
    <name evidence="6" type="ORF">F4553_002966</name>
</gene>
<dbReference type="Gene3D" id="1.10.1070.20">
    <property type="match status" value="1"/>
</dbReference>
<dbReference type="RefSeq" id="WP_184836306.1">
    <property type="nucleotide sequence ID" value="NZ_JACHMN010000002.1"/>
</dbReference>
<comment type="caution">
    <text evidence="6">The sequence shown here is derived from an EMBL/GenBank/DDBJ whole genome shotgun (WGS) entry which is preliminary data.</text>
</comment>
<evidence type="ECO:0000256" key="1">
    <source>
        <dbReference type="ARBA" id="ARBA00010164"/>
    </source>
</evidence>
<evidence type="ECO:0000256" key="2">
    <source>
        <dbReference type="ARBA" id="ARBA00022679"/>
    </source>
</evidence>
<accession>A0A841BKG3</accession>
<dbReference type="GO" id="GO:0004674">
    <property type="term" value="F:protein serine/threonine kinase activity"/>
    <property type="evidence" value="ECO:0007669"/>
    <property type="project" value="UniProtKB-EC"/>
</dbReference>
<dbReference type="Proteomes" id="UP000587527">
    <property type="component" value="Unassembled WGS sequence"/>
</dbReference>
<evidence type="ECO:0000259" key="5">
    <source>
        <dbReference type="Pfam" id="PF13657"/>
    </source>
</evidence>
<dbReference type="AlphaFoldDB" id="A0A841BKG3"/>
<dbReference type="Pfam" id="PF07804">
    <property type="entry name" value="HipA_C"/>
    <property type="match status" value="1"/>
</dbReference>
<feature type="domain" description="HipA N-terminal subdomain 1" evidence="5">
    <location>
        <begin position="16"/>
        <end position="110"/>
    </location>
</feature>
<evidence type="ECO:0000259" key="4">
    <source>
        <dbReference type="Pfam" id="PF07804"/>
    </source>
</evidence>
<comment type="similarity">
    <text evidence="1">Belongs to the HipA Ser/Thr kinase family.</text>
</comment>
<dbReference type="InterPro" id="IPR012893">
    <property type="entry name" value="HipA-like_C"/>
</dbReference>
<dbReference type="PANTHER" id="PTHR37419:SF1">
    <property type="entry name" value="SERINE_THREONINE-PROTEIN KINASE TOXIN HIPA"/>
    <property type="match status" value="1"/>
</dbReference>
<dbReference type="PANTHER" id="PTHR37419">
    <property type="entry name" value="SERINE/THREONINE-PROTEIN KINASE TOXIN HIPA"/>
    <property type="match status" value="1"/>
</dbReference>
<evidence type="ECO:0000256" key="3">
    <source>
        <dbReference type="ARBA" id="ARBA00022777"/>
    </source>
</evidence>
<keyword evidence="3 6" id="KW-0418">Kinase</keyword>
<dbReference type="GO" id="GO:0005829">
    <property type="term" value="C:cytosol"/>
    <property type="evidence" value="ECO:0007669"/>
    <property type="project" value="TreeGrafter"/>
</dbReference>
<evidence type="ECO:0000313" key="7">
    <source>
        <dbReference type="Proteomes" id="UP000587527"/>
    </source>
</evidence>
<evidence type="ECO:0000313" key="6">
    <source>
        <dbReference type="EMBL" id="MBB5869587.1"/>
    </source>
</evidence>
<organism evidence="6 7">
    <name type="scientific">Allocatelliglobosispora scoriae</name>
    <dbReference type="NCBI Taxonomy" id="643052"/>
    <lineage>
        <taxon>Bacteria</taxon>
        <taxon>Bacillati</taxon>
        <taxon>Actinomycetota</taxon>
        <taxon>Actinomycetes</taxon>
        <taxon>Micromonosporales</taxon>
        <taxon>Micromonosporaceae</taxon>
        <taxon>Allocatelliglobosispora</taxon>
    </lineage>
</organism>
<dbReference type="EMBL" id="JACHMN010000002">
    <property type="protein sequence ID" value="MBB5869587.1"/>
    <property type="molecule type" value="Genomic_DNA"/>
</dbReference>
<reference evidence="6 7" key="1">
    <citation type="submission" date="2020-08" db="EMBL/GenBank/DDBJ databases">
        <title>Sequencing the genomes of 1000 actinobacteria strains.</title>
        <authorList>
            <person name="Klenk H.-P."/>
        </authorList>
    </citation>
    <scope>NUCLEOTIDE SEQUENCE [LARGE SCALE GENOMIC DNA]</scope>
    <source>
        <strain evidence="6 7">DSM 45362</strain>
    </source>
</reference>
<proteinExistence type="inferred from homology"/>
<dbReference type="NCBIfam" id="TIGR03071">
    <property type="entry name" value="couple_hipA"/>
    <property type="match status" value="1"/>
</dbReference>
<name>A0A841BKG3_9ACTN</name>
<keyword evidence="7" id="KW-1185">Reference proteome</keyword>
<dbReference type="EC" id="2.7.11.1" evidence="6"/>
<dbReference type="InterPro" id="IPR052028">
    <property type="entry name" value="HipA_Ser/Thr_kinase"/>
</dbReference>
<protein>
    <submittedName>
        <fullName evidence="6">Serine/threonine-protein kinase HipA</fullName>
        <ecNumber evidence="6">2.7.11.1</ecNumber>
    </submittedName>
</protein>
<feature type="domain" description="HipA-like C-terminal" evidence="4">
    <location>
        <begin position="151"/>
        <end position="370"/>
    </location>
</feature>